<feature type="domain" description="O-antigen ligase-related" evidence="6">
    <location>
        <begin position="301"/>
        <end position="436"/>
    </location>
</feature>
<dbReference type="PANTHER" id="PTHR37422:SF13">
    <property type="entry name" value="LIPOPOLYSACCHARIDE BIOSYNTHESIS PROTEIN PA4999-RELATED"/>
    <property type="match status" value="1"/>
</dbReference>
<feature type="transmembrane region" description="Helical" evidence="5">
    <location>
        <begin position="424"/>
        <end position="447"/>
    </location>
</feature>
<dbReference type="InterPro" id="IPR007016">
    <property type="entry name" value="O-antigen_ligase-rel_domated"/>
</dbReference>
<keyword evidence="2 5" id="KW-0812">Transmembrane</keyword>
<keyword evidence="7" id="KW-0436">Ligase</keyword>
<evidence type="ECO:0000313" key="7">
    <source>
        <dbReference type="EMBL" id="SHJ07748.1"/>
    </source>
</evidence>
<evidence type="ECO:0000256" key="5">
    <source>
        <dbReference type="SAM" id="Phobius"/>
    </source>
</evidence>
<feature type="transmembrane region" description="Helical" evidence="5">
    <location>
        <begin position="222"/>
        <end position="240"/>
    </location>
</feature>
<dbReference type="RefSeq" id="WP_149678711.1">
    <property type="nucleotide sequence ID" value="NZ_FQZP01000023.1"/>
</dbReference>
<protein>
    <submittedName>
        <fullName evidence="7">O-antigen ligase</fullName>
    </submittedName>
</protein>
<evidence type="ECO:0000256" key="1">
    <source>
        <dbReference type="ARBA" id="ARBA00004141"/>
    </source>
</evidence>
<evidence type="ECO:0000256" key="4">
    <source>
        <dbReference type="ARBA" id="ARBA00023136"/>
    </source>
</evidence>
<feature type="transmembrane region" description="Helical" evidence="5">
    <location>
        <begin position="384"/>
        <end position="404"/>
    </location>
</feature>
<feature type="transmembrane region" description="Helical" evidence="5">
    <location>
        <begin position="192"/>
        <end position="210"/>
    </location>
</feature>
<feature type="transmembrane region" description="Helical" evidence="5">
    <location>
        <begin position="137"/>
        <end position="157"/>
    </location>
</feature>
<dbReference type="AlphaFoldDB" id="A0A1M6GCP9"/>
<accession>A0A1M6GCP9</accession>
<dbReference type="GO" id="GO:0016874">
    <property type="term" value="F:ligase activity"/>
    <property type="evidence" value="ECO:0007669"/>
    <property type="project" value="UniProtKB-KW"/>
</dbReference>
<feature type="transmembrane region" description="Helical" evidence="5">
    <location>
        <begin position="484"/>
        <end position="502"/>
    </location>
</feature>
<dbReference type="InterPro" id="IPR051533">
    <property type="entry name" value="WaaL-like"/>
</dbReference>
<reference evidence="7 8" key="1">
    <citation type="submission" date="2016-11" db="EMBL/GenBank/DDBJ databases">
        <authorList>
            <person name="Varghese N."/>
            <person name="Submissions S."/>
        </authorList>
    </citation>
    <scope>NUCLEOTIDE SEQUENCE [LARGE SCALE GENOMIC DNA]</scope>
    <source>
        <strain evidence="7 8">DSM 19027</strain>
    </source>
</reference>
<dbReference type="EMBL" id="FQZP01000023">
    <property type="protein sequence ID" value="SHJ07748.1"/>
    <property type="molecule type" value="Genomic_DNA"/>
</dbReference>
<sequence>MERAVVWLKESLVYRLMRSCRTIWENSLTRRMLMGLGAVVSHSRTARWLSRYFHRRFRPKQIYACRLLRSLHASLLPFRLKAADVIRESLVWRMASGSRFLRMLSRRLIPASVFFVFIDELGRSFFGASLFGVWDEVYLLACVAFLVISGIMGRAGMPVTSTPLDIPLFFLIAVSFYLYLNHSPYPHVGFEGMRGTVQFIFWYYVFSRYLDSDRKANRMTCGLIWAGGILGIHGILQYIAGVETPSNWVDAAEGTRAIRVFSVVGSPNILGSLMVLFIPIALAWSLRERTNRYRRVFCLVMLAAMGICLILTLSRGAWLGMAVALLVFCLAWNPGWLAAALPAGAVVLLIPSVYSRISYLLSPRYIMSSLTGGRLLRYKTGWEMFMANFWTGVGQGHFGGAVAMNHRDLFPNTFYMDSYWLKTAVEMGMAGLIAWFIVLSALFVWSVRAIRTTLDPDRRLVIIGGFAGMMGILVHNLFENVFEVPYMVVYFWMVAAIVFYQYDRGQFRVIKRYNLPL</sequence>
<feature type="transmembrane region" description="Helical" evidence="5">
    <location>
        <begin position="459"/>
        <end position="478"/>
    </location>
</feature>
<keyword evidence="3 5" id="KW-1133">Transmembrane helix</keyword>
<dbReference type="PANTHER" id="PTHR37422">
    <property type="entry name" value="TEICHURONIC ACID BIOSYNTHESIS PROTEIN TUAE"/>
    <property type="match status" value="1"/>
</dbReference>
<keyword evidence="8" id="KW-1185">Reference proteome</keyword>
<comment type="subcellular location">
    <subcellularLocation>
        <location evidence="1">Membrane</location>
        <topology evidence="1">Multi-pass membrane protein</topology>
    </subcellularLocation>
</comment>
<proteinExistence type="predicted"/>
<dbReference type="Pfam" id="PF04932">
    <property type="entry name" value="Wzy_C"/>
    <property type="match status" value="1"/>
</dbReference>
<feature type="transmembrane region" description="Helical" evidence="5">
    <location>
        <begin position="334"/>
        <end position="354"/>
    </location>
</feature>
<dbReference type="OrthoDB" id="9806320at2"/>
<name>A0A1M6GCP9_9FIRM</name>
<dbReference type="Proteomes" id="UP000324781">
    <property type="component" value="Unassembled WGS sequence"/>
</dbReference>
<feature type="transmembrane region" description="Helical" evidence="5">
    <location>
        <begin position="296"/>
        <end position="328"/>
    </location>
</feature>
<keyword evidence="4 5" id="KW-0472">Membrane</keyword>
<feature type="transmembrane region" description="Helical" evidence="5">
    <location>
        <begin position="260"/>
        <end position="284"/>
    </location>
</feature>
<evidence type="ECO:0000259" key="6">
    <source>
        <dbReference type="Pfam" id="PF04932"/>
    </source>
</evidence>
<evidence type="ECO:0000313" key="8">
    <source>
        <dbReference type="Proteomes" id="UP000324781"/>
    </source>
</evidence>
<dbReference type="GO" id="GO:0016020">
    <property type="term" value="C:membrane"/>
    <property type="evidence" value="ECO:0007669"/>
    <property type="project" value="UniProtKB-SubCell"/>
</dbReference>
<evidence type="ECO:0000256" key="2">
    <source>
        <dbReference type="ARBA" id="ARBA00022692"/>
    </source>
</evidence>
<evidence type="ECO:0000256" key="3">
    <source>
        <dbReference type="ARBA" id="ARBA00022989"/>
    </source>
</evidence>
<organism evidence="7 8">
    <name type="scientific">Thermoclostridium caenicola</name>
    <dbReference type="NCBI Taxonomy" id="659425"/>
    <lineage>
        <taxon>Bacteria</taxon>
        <taxon>Bacillati</taxon>
        <taxon>Bacillota</taxon>
        <taxon>Clostridia</taxon>
        <taxon>Eubacteriales</taxon>
        <taxon>Oscillospiraceae</taxon>
        <taxon>Thermoclostridium</taxon>
    </lineage>
</organism>
<gene>
    <name evidence="7" type="ORF">SAMN05444373_10236</name>
</gene>
<feature type="transmembrane region" description="Helical" evidence="5">
    <location>
        <begin position="164"/>
        <end position="180"/>
    </location>
</feature>